<sequence>MNQDNLTELARRYLQDTVPEHDLTVDEANLTKALFAYRETHKNRLSETLLTDDRLLAEWLAYLHIYPDEDMDPAEADDMMVTCLFDFFYKSTLDGAAYNILQKMPKTSLVKDPEDKETLEYVYKHFDYDRYATEVLDTDVYKETPFGVLVKPQ</sequence>
<dbReference type="AlphaFoldDB" id="A0A841R4N8"/>
<dbReference type="EMBL" id="JACHHI010000004">
    <property type="protein sequence ID" value="MBB6478009.1"/>
    <property type="molecule type" value="Genomic_DNA"/>
</dbReference>
<proteinExistence type="predicted"/>
<name>A0A841R4N8_9FIRM</name>
<dbReference type="Proteomes" id="UP000591941">
    <property type="component" value="Unassembled WGS sequence"/>
</dbReference>
<gene>
    <name evidence="1" type="ORF">HNR45_001062</name>
</gene>
<evidence type="ECO:0000313" key="2">
    <source>
        <dbReference type="Proteomes" id="UP000591941"/>
    </source>
</evidence>
<comment type="caution">
    <text evidence="1">The sequence shown here is derived from an EMBL/GenBank/DDBJ whole genome shotgun (WGS) entry which is preliminary data.</text>
</comment>
<dbReference type="RefSeq" id="WP_159822247.1">
    <property type="nucleotide sequence ID" value="NZ_CABWNB010000001.1"/>
</dbReference>
<accession>A0A841R4N8</accession>
<organism evidence="1 2">
    <name type="scientific">Negativicoccus succinicivorans</name>
    <dbReference type="NCBI Taxonomy" id="620903"/>
    <lineage>
        <taxon>Bacteria</taxon>
        <taxon>Bacillati</taxon>
        <taxon>Bacillota</taxon>
        <taxon>Negativicutes</taxon>
        <taxon>Veillonellales</taxon>
        <taxon>Veillonellaceae</taxon>
        <taxon>Negativicoccus</taxon>
    </lineage>
</organism>
<keyword evidence="2" id="KW-1185">Reference proteome</keyword>
<evidence type="ECO:0000313" key="1">
    <source>
        <dbReference type="EMBL" id="MBB6478009.1"/>
    </source>
</evidence>
<dbReference type="GeneID" id="93486328"/>
<protein>
    <submittedName>
        <fullName evidence="1">Uncharacterized protein</fullName>
    </submittedName>
</protein>
<reference evidence="1 2" key="1">
    <citation type="submission" date="2020-08" db="EMBL/GenBank/DDBJ databases">
        <title>Genomic Encyclopedia of Type Strains, Phase IV (KMG-IV): sequencing the most valuable type-strain genomes for metagenomic binning, comparative biology and taxonomic classification.</title>
        <authorList>
            <person name="Goeker M."/>
        </authorList>
    </citation>
    <scope>NUCLEOTIDE SEQUENCE [LARGE SCALE GENOMIC DNA]</scope>
    <source>
        <strain evidence="1 2">DSM 21255</strain>
    </source>
</reference>